<dbReference type="InterPro" id="IPR016169">
    <property type="entry name" value="FAD-bd_PCMH_sub2"/>
</dbReference>
<keyword evidence="4" id="KW-0274">FAD</keyword>
<dbReference type="GO" id="GO:0003824">
    <property type="term" value="F:catalytic activity"/>
    <property type="evidence" value="ECO:0007669"/>
    <property type="project" value="InterPro"/>
</dbReference>
<evidence type="ECO:0000256" key="4">
    <source>
        <dbReference type="ARBA" id="ARBA00022827"/>
    </source>
</evidence>
<protein>
    <submittedName>
        <fullName evidence="6">D-2-hydroxyacid dehydrogenase</fullName>
    </submittedName>
</protein>
<comment type="caution">
    <text evidence="6">The sequence shown here is derived from an EMBL/GenBank/DDBJ whole genome shotgun (WGS) entry which is preliminary data.</text>
</comment>
<dbReference type="PANTHER" id="PTHR43716">
    <property type="entry name" value="D-2-HYDROXYGLUTARATE DEHYDROGENASE, MITOCHONDRIAL"/>
    <property type="match status" value="1"/>
</dbReference>
<organism evidence="6 7">
    <name type="scientific">Salinarimonas ramus</name>
    <dbReference type="NCBI Taxonomy" id="690164"/>
    <lineage>
        <taxon>Bacteria</taxon>
        <taxon>Pseudomonadati</taxon>
        <taxon>Pseudomonadota</taxon>
        <taxon>Alphaproteobacteria</taxon>
        <taxon>Hyphomicrobiales</taxon>
        <taxon>Salinarimonadaceae</taxon>
        <taxon>Salinarimonas</taxon>
    </lineage>
</organism>
<dbReference type="AlphaFoldDB" id="A0A917QCT8"/>
<name>A0A917QCT8_9HYPH</name>
<dbReference type="InterPro" id="IPR004113">
    <property type="entry name" value="FAD-bd_oxidored_4_C"/>
</dbReference>
<dbReference type="Pfam" id="PF01565">
    <property type="entry name" value="FAD_binding_4"/>
    <property type="match status" value="1"/>
</dbReference>
<keyword evidence="7" id="KW-1185">Reference proteome</keyword>
<dbReference type="Gene3D" id="3.30.43.10">
    <property type="entry name" value="Uridine Diphospho-n-acetylenolpyruvylglucosamine Reductase, domain 2"/>
    <property type="match status" value="1"/>
</dbReference>
<dbReference type="InterPro" id="IPR051264">
    <property type="entry name" value="FAD-oxidored/transferase_4"/>
</dbReference>
<evidence type="ECO:0000256" key="2">
    <source>
        <dbReference type="ARBA" id="ARBA00008000"/>
    </source>
</evidence>
<dbReference type="InterPro" id="IPR016164">
    <property type="entry name" value="FAD-linked_Oxase-like_C"/>
</dbReference>
<evidence type="ECO:0000256" key="1">
    <source>
        <dbReference type="ARBA" id="ARBA00001974"/>
    </source>
</evidence>
<dbReference type="FunFam" id="1.10.45.10:FF:000001">
    <property type="entry name" value="D-lactate dehydrogenase mitochondrial"/>
    <property type="match status" value="1"/>
</dbReference>
<gene>
    <name evidence="6" type="ORF">GCM10011322_33840</name>
</gene>
<reference evidence="6 7" key="1">
    <citation type="journal article" date="2014" name="Int. J. Syst. Evol. Microbiol.">
        <title>Complete genome sequence of Corynebacterium casei LMG S-19264T (=DSM 44701T), isolated from a smear-ripened cheese.</title>
        <authorList>
            <consortium name="US DOE Joint Genome Institute (JGI-PGF)"/>
            <person name="Walter F."/>
            <person name="Albersmeier A."/>
            <person name="Kalinowski J."/>
            <person name="Ruckert C."/>
        </authorList>
    </citation>
    <scope>NUCLEOTIDE SEQUENCE [LARGE SCALE GENOMIC DNA]</scope>
    <source>
        <strain evidence="6 7">CGMCC 1.9161</strain>
    </source>
</reference>
<dbReference type="InterPro" id="IPR016167">
    <property type="entry name" value="FAD-bd_PCMH_sub1"/>
</dbReference>
<evidence type="ECO:0000256" key="3">
    <source>
        <dbReference type="ARBA" id="ARBA00022630"/>
    </source>
</evidence>
<evidence type="ECO:0000259" key="5">
    <source>
        <dbReference type="PROSITE" id="PS51387"/>
    </source>
</evidence>
<dbReference type="Gene3D" id="3.30.70.2740">
    <property type="match status" value="1"/>
</dbReference>
<feature type="domain" description="FAD-binding PCMH-type" evidence="5">
    <location>
        <begin position="43"/>
        <end position="221"/>
    </location>
</feature>
<dbReference type="PROSITE" id="PS51387">
    <property type="entry name" value="FAD_PCMH"/>
    <property type="match status" value="1"/>
</dbReference>
<dbReference type="Gene3D" id="3.30.465.10">
    <property type="match status" value="1"/>
</dbReference>
<dbReference type="InterPro" id="IPR016171">
    <property type="entry name" value="Vanillyl_alc_oxidase_C-sub2"/>
</dbReference>
<comment type="cofactor">
    <cofactor evidence="1">
        <name>FAD</name>
        <dbReference type="ChEBI" id="CHEBI:57692"/>
    </cofactor>
</comment>
<dbReference type="PANTHER" id="PTHR43716:SF2">
    <property type="entry name" value="BLL6224 PROTEIN"/>
    <property type="match status" value="1"/>
</dbReference>
<proteinExistence type="inferred from homology"/>
<dbReference type="SUPFAM" id="SSF56176">
    <property type="entry name" value="FAD-binding/transporter-associated domain-like"/>
    <property type="match status" value="1"/>
</dbReference>
<dbReference type="Gene3D" id="3.30.70.2190">
    <property type="match status" value="1"/>
</dbReference>
<accession>A0A917QCT8</accession>
<dbReference type="Pfam" id="PF02913">
    <property type="entry name" value="FAD-oxidase_C"/>
    <property type="match status" value="1"/>
</dbReference>
<sequence>MNDATSTAEAALVARLAERLGAAHVVSALTDIEPHLIESRGLYRGRALAVVRPRDVHEVSFVLAQCSEAGLPVVPQGGNTGLVGGGVPHGGVVISLARLNAIRGLDPVNATITVEAGVTLKTIQDAADEADRLFPLSLASEGTCQIGGNLATNAGGTGVLRYGNARDLVLGLEVVLADGRIWNGLKGLRKDNTGYDLKHLFVGSEGTLGIITAAVLKLYPKPKATVTAFLGCEGPQAALQVFERLREGAGDQLTAFEYIPRFGLELVLKHADGVTRPLQGEHAAYALVELSSPRADADLASVIETVLGAAIEEGLVEDATIGASEAQNAALWKLREMLSEVQGREGGSIKHDVSVPVSRVADFIVEASTACEAAMDGIRVCAFGHFGDGNIHFNLTQPVGMEKAAFLAEWERFNRIVHDIVHAYDGSIAAEHGVGLIKRDELKLYKDPVAIEMMLAVKAALDPRDTLNPGKVVALSPEAPAALPGR</sequence>
<keyword evidence="3" id="KW-0285">Flavoprotein</keyword>
<dbReference type="GO" id="GO:0022904">
    <property type="term" value="P:respiratory electron transport chain"/>
    <property type="evidence" value="ECO:0007669"/>
    <property type="project" value="TreeGrafter"/>
</dbReference>
<evidence type="ECO:0000313" key="6">
    <source>
        <dbReference type="EMBL" id="GGK44018.1"/>
    </source>
</evidence>
<dbReference type="RefSeq" id="WP_188914432.1">
    <property type="nucleotide sequence ID" value="NZ_BMMF01000010.1"/>
</dbReference>
<dbReference type="InterPro" id="IPR006094">
    <property type="entry name" value="Oxid_FAD_bind_N"/>
</dbReference>
<dbReference type="SUPFAM" id="SSF55103">
    <property type="entry name" value="FAD-linked oxidases, C-terminal domain"/>
    <property type="match status" value="1"/>
</dbReference>
<evidence type="ECO:0000313" key="7">
    <source>
        <dbReference type="Proteomes" id="UP000600449"/>
    </source>
</evidence>
<dbReference type="Gene3D" id="1.10.45.10">
    <property type="entry name" value="Vanillyl-alcohol Oxidase, Chain A, domain 4"/>
    <property type="match status" value="1"/>
</dbReference>
<dbReference type="GO" id="GO:0071949">
    <property type="term" value="F:FAD binding"/>
    <property type="evidence" value="ECO:0007669"/>
    <property type="project" value="InterPro"/>
</dbReference>
<comment type="similarity">
    <text evidence="2">Belongs to the FAD-binding oxidoreductase/transferase type 4 family.</text>
</comment>
<dbReference type="InterPro" id="IPR016166">
    <property type="entry name" value="FAD-bd_PCMH"/>
</dbReference>
<dbReference type="InterPro" id="IPR036318">
    <property type="entry name" value="FAD-bd_PCMH-like_sf"/>
</dbReference>
<dbReference type="EMBL" id="BMMF01000010">
    <property type="protein sequence ID" value="GGK44018.1"/>
    <property type="molecule type" value="Genomic_DNA"/>
</dbReference>
<dbReference type="Proteomes" id="UP000600449">
    <property type="component" value="Unassembled WGS sequence"/>
</dbReference>